<protein>
    <submittedName>
        <fullName evidence="2">Uncharacterized protein</fullName>
    </submittedName>
</protein>
<dbReference type="EMBL" id="CAADFS010000025">
    <property type="protein sequence ID" value="VFK45290.1"/>
    <property type="molecule type" value="Genomic_DNA"/>
</dbReference>
<dbReference type="AlphaFoldDB" id="A0A450YUQ0"/>
<proteinExistence type="predicted"/>
<evidence type="ECO:0000256" key="1">
    <source>
        <dbReference type="SAM" id="MobiDB-lite"/>
    </source>
</evidence>
<feature type="region of interest" description="Disordered" evidence="1">
    <location>
        <begin position="39"/>
        <end position="86"/>
    </location>
</feature>
<feature type="compositionally biased region" description="Basic and acidic residues" evidence="1">
    <location>
        <begin position="39"/>
        <end position="59"/>
    </location>
</feature>
<evidence type="ECO:0000313" key="3">
    <source>
        <dbReference type="EMBL" id="VFK59282.1"/>
    </source>
</evidence>
<name>A0A450YUQ0_9GAMM</name>
<sequence length="143" mass="15923">MGGYPTKTIITPWNIGVFSRYRNLLVVIGDMDPVGERSRSVVSEREGYCPRGSAQEEPKISFWNPPARSSDPSKSTNIGNKHSSLPLQQRKPEIGDYYSILPIFEVNVVCVCLTYGKSWYMGVLWESILASVAPCPIILSNLV</sequence>
<reference evidence="2" key="1">
    <citation type="submission" date="2019-02" db="EMBL/GenBank/DDBJ databases">
        <authorList>
            <person name="Gruber-Vodicka R. H."/>
            <person name="Seah K. B. B."/>
        </authorList>
    </citation>
    <scope>NUCLEOTIDE SEQUENCE</scope>
    <source>
        <strain evidence="2">BECK_BZ123</strain>
        <strain evidence="3">BECK_BZ126</strain>
    </source>
</reference>
<accession>A0A450YUQ0</accession>
<dbReference type="EMBL" id="CAADFW010000031">
    <property type="protein sequence ID" value="VFK59282.1"/>
    <property type="molecule type" value="Genomic_DNA"/>
</dbReference>
<feature type="compositionally biased region" description="Polar residues" evidence="1">
    <location>
        <begin position="70"/>
        <end position="86"/>
    </location>
</feature>
<gene>
    <name evidence="2" type="ORF">BECKTC1821D_GA0114238_102529</name>
    <name evidence="3" type="ORF">BECKTC1821F_GA0114240_103117</name>
</gene>
<organism evidence="2">
    <name type="scientific">Candidatus Kentrum sp. TC</name>
    <dbReference type="NCBI Taxonomy" id="2126339"/>
    <lineage>
        <taxon>Bacteria</taxon>
        <taxon>Pseudomonadati</taxon>
        <taxon>Pseudomonadota</taxon>
        <taxon>Gammaproteobacteria</taxon>
        <taxon>Candidatus Kentrum</taxon>
    </lineage>
</organism>
<evidence type="ECO:0000313" key="2">
    <source>
        <dbReference type="EMBL" id="VFK45290.1"/>
    </source>
</evidence>